<accession>A0A2G9YVG5</accession>
<feature type="transmembrane region" description="Helical" evidence="1">
    <location>
        <begin position="6"/>
        <end position="23"/>
    </location>
</feature>
<feature type="transmembrane region" description="Helical" evidence="1">
    <location>
        <begin position="179"/>
        <end position="198"/>
    </location>
</feature>
<keyword evidence="1" id="KW-0812">Transmembrane</keyword>
<evidence type="ECO:0000313" key="3">
    <source>
        <dbReference type="Proteomes" id="UP000230273"/>
    </source>
</evidence>
<evidence type="ECO:0008006" key="4">
    <source>
        <dbReference type="Google" id="ProtNLM"/>
    </source>
</evidence>
<dbReference type="AlphaFoldDB" id="A0A2G9YVG5"/>
<keyword evidence="1" id="KW-0472">Membrane</keyword>
<gene>
    <name evidence="2" type="ORF">COX36_04545</name>
</gene>
<feature type="transmembrane region" description="Helical" evidence="1">
    <location>
        <begin position="144"/>
        <end position="167"/>
    </location>
</feature>
<organism evidence="2 3">
    <name type="scientific">Candidatus Nealsonbacteria bacterium CG23_combo_of_CG06-09_8_20_14_all_38_19</name>
    <dbReference type="NCBI Taxonomy" id="1974721"/>
    <lineage>
        <taxon>Bacteria</taxon>
        <taxon>Candidatus Nealsoniibacteriota</taxon>
    </lineage>
</organism>
<dbReference type="Proteomes" id="UP000230273">
    <property type="component" value="Unassembled WGS sequence"/>
</dbReference>
<feature type="transmembrane region" description="Helical" evidence="1">
    <location>
        <begin position="204"/>
        <end position="225"/>
    </location>
</feature>
<sequence>MNLSFNLTAILYSFGTLVIAFLFHRFYSLQKRKPTRFGFLFSRLVFWSGIGMAIYSFFFFFFSQNISYLRIGNIIGEPFLIIGFTYGFAVFFLLAKPTISSYFIIIPLALVGVFLSIFFHFLFPSFPLIDGNGILHWNAQFPSALNYSIFSFLGIFPLAIALFGEAGKNKEDKKVRRRSIFLGIGTICVLIGGIVLSFAATKIIYTLALLVQNFGFIFFFISTLFN</sequence>
<reference evidence="2 3" key="1">
    <citation type="submission" date="2017-09" db="EMBL/GenBank/DDBJ databases">
        <title>Depth-based differentiation of microbial function through sediment-hosted aquifers and enrichment of novel symbionts in the deep terrestrial subsurface.</title>
        <authorList>
            <person name="Probst A.J."/>
            <person name="Ladd B."/>
            <person name="Jarett J.K."/>
            <person name="Geller-Mcgrath D.E."/>
            <person name="Sieber C.M."/>
            <person name="Emerson J.B."/>
            <person name="Anantharaman K."/>
            <person name="Thomas B.C."/>
            <person name="Malmstrom R."/>
            <person name="Stieglmeier M."/>
            <person name="Klingl A."/>
            <person name="Woyke T."/>
            <person name="Ryan C.M."/>
            <person name="Banfield J.F."/>
        </authorList>
    </citation>
    <scope>NUCLEOTIDE SEQUENCE [LARGE SCALE GENOMIC DNA]</scope>
    <source>
        <strain evidence="2">CG23_combo_of_CG06-09_8_20_14_all_38_19</strain>
    </source>
</reference>
<proteinExistence type="predicted"/>
<protein>
    <recommendedName>
        <fullName evidence="4">Histidine kinase N-terminal 7TM region domain-containing protein</fullName>
    </recommendedName>
</protein>
<evidence type="ECO:0000256" key="1">
    <source>
        <dbReference type="SAM" id="Phobius"/>
    </source>
</evidence>
<name>A0A2G9YVG5_9BACT</name>
<dbReference type="EMBL" id="PCRP01000071">
    <property type="protein sequence ID" value="PIP23220.1"/>
    <property type="molecule type" value="Genomic_DNA"/>
</dbReference>
<feature type="transmembrane region" description="Helical" evidence="1">
    <location>
        <begin position="74"/>
        <end position="95"/>
    </location>
</feature>
<feature type="transmembrane region" description="Helical" evidence="1">
    <location>
        <begin position="44"/>
        <end position="62"/>
    </location>
</feature>
<evidence type="ECO:0000313" key="2">
    <source>
        <dbReference type="EMBL" id="PIP23220.1"/>
    </source>
</evidence>
<keyword evidence="1" id="KW-1133">Transmembrane helix</keyword>
<comment type="caution">
    <text evidence="2">The sequence shown here is derived from an EMBL/GenBank/DDBJ whole genome shotgun (WGS) entry which is preliminary data.</text>
</comment>
<feature type="transmembrane region" description="Helical" evidence="1">
    <location>
        <begin position="102"/>
        <end position="124"/>
    </location>
</feature>